<dbReference type="GO" id="GO:0060285">
    <property type="term" value="P:cilium-dependent cell motility"/>
    <property type="evidence" value="ECO:0007669"/>
    <property type="project" value="TreeGrafter"/>
</dbReference>
<gene>
    <name evidence="7" type="primary">LOC125178236</name>
</gene>
<accession>A0A979FMP9</accession>
<protein>
    <recommendedName>
        <fullName evidence="2">Coiled-coil domain-containing protein 39</fullName>
    </recommendedName>
</protein>
<dbReference type="GO" id="GO:0005930">
    <property type="term" value="C:axoneme"/>
    <property type="evidence" value="ECO:0007669"/>
    <property type="project" value="InterPro"/>
</dbReference>
<feature type="coiled-coil region" evidence="5">
    <location>
        <begin position="505"/>
        <end position="682"/>
    </location>
</feature>
<evidence type="ECO:0000256" key="4">
    <source>
        <dbReference type="ARBA" id="ARBA00045182"/>
    </source>
</evidence>
<evidence type="ECO:0000256" key="5">
    <source>
        <dbReference type="SAM" id="Coils"/>
    </source>
</evidence>
<dbReference type="OrthoDB" id="420518at2759"/>
<keyword evidence="6" id="KW-1185">Reference proteome</keyword>
<dbReference type="RefSeq" id="XP_047737464.1">
    <property type="nucleotide sequence ID" value="XM_047881508.1"/>
</dbReference>
<keyword evidence="3 5" id="KW-0175">Coiled coil</keyword>
<dbReference type="GO" id="GO:0005576">
    <property type="term" value="C:extracellular region"/>
    <property type="evidence" value="ECO:0007669"/>
    <property type="project" value="GOC"/>
</dbReference>
<dbReference type="GO" id="GO:0036159">
    <property type="term" value="P:inner dynein arm assembly"/>
    <property type="evidence" value="ECO:0007669"/>
    <property type="project" value="InterPro"/>
</dbReference>
<evidence type="ECO:0000256" key="2">
    <source>
        <dbReference type="ARBA" id="ARBA00016725"/>
    </source>
</evidence>
<proteinExistence type="inferred from homology"/>
<name>A0A979FMP9_HYAAZ</name>
<dbReference type="PANTHER" id="PTHR18962">
    <property type="entry name" value="COILED-COIL DOMAIN-CONTAINING PROTEIN 39"/>
    <property type="match status" value="1"/>
</dbReference>
<comment type="function">
    <text evidence="4">Required for assembly of dynein regulatory complex (DRC) and inner dynein arm (IDA) complexes, which are responsible for ciliary beat regulation, thereby playing a central role in motility in cilia and flagella. Probably acts together with CCDC40 to form a molecular ruler that determines the 96 nanometer (nm) repeat length and arrangements of components in cilia and flagella. Not required for outer dynein arm complexes assembly.</text>
</comment>
<feature type="coiled-coil region" evidence="5">
    <location>
        <begin position="93"/>
        <end position="162"/>
    </location>
</feature>
<sequence>MEEALEKFLSTHSLGTFLLDSDTAALFKDVQEKRAQLRAADAKKEEIQEDLRCRQEELESLRNILSQIQDLWESHKQQVQAEAATEVETRREISAIKQSCVQTEKQLQKVQEDSERLEYLQLTREAEARKLEEQMAGDQELLEGLLQQAAELENNNQLLLQFSAADDSTLKVQEDSERLEYLQLTREAEARKLEEQMAGDQELLEGLLQQAAELENNNQLLLQFSAADDSALKEVFLALEKSGLEVARAETSLEEARHDEAAEQSAQQALAAAFVETARRRDELLVQWELCLVTLTQKGDEHKCIVQRFLELRDKIKEAEKGEREEAAFLSRLRSSCKRIERKLAKKLKMSSDLYHQIHEAEATKLELSAQEAGLRNALKRIEEEILRVKKDINQEKEALEEKETRVKKLESRIEKTQQRLALNTELLVNTTAEARLLDASVEERERELQEVMRKKDQAGTILQQHQTELQATIQAEKAQLGEIEALKCHIKRTAIETKKASASIEKLRELCYHQRSELQTLKQKIYDLTHDANNNEEVISKQQQIKIMETDLKNLLDTVNDLKRQTSALMCQLSSSCNDLSKKQKNFDNVKEELQSVQMACENCEREKRRLINECEATDVQRALQQLQLRQRRAELQRVRAAAEDLNKSRSQMSKLIDEQCDEVKNKIKEREKEIRASEQTLHYETLSLHQSSTKLSQIQKRYTEIRVSLGAEKEEETEITAARALMKVEQDISGLQEAEDLVEEAVLEAQEDLEALNILLQEARNEGQQLRRELHSVITESVEDKPRLELEAEVQQIKKRILQGQENLKSFQRELEPDVELRVTQDSLRLVHQHLGRLTSDNLDIADAIFLYCQQASIPPPRVSSLARDKAFAASGTHTCSSRELGYDTLSASNEVVGAALPRFLRGGAAVPSPQPSSYFS</sequence>
<dbReference type="GeneID" id="125178236"/>
<dbReference type="InterPro" id="IPR033290">
    <property type="entry name" value="CCDC39"/>
</dbReference>
<dbReference type="GO" id="GO:0060287">
    <property type="term" value="P:epithelial cilium movement involved in determination of left/right asymmetry"/>
    <property type="evidence" value="ECO:0007669"/>
    <property type="project" value="TreeGrafter"/>
</dbReference>
<dbReference type="Pfam" id="PF24161">
    <property type="entry name" value="CCDC39"/>
    <property type="match status" value="1"/>
</dbReference>
<evidence type="ECO:0000256" key="3">
    <source>
        <dbReference type="ARBA" id="ARBA00023054"/>
    </source>
</evidence>
<feature type="coiled-coil region" evidence="5">
    <location>
        <begin position="365"/>
        <end position="455"/>
    </location>
</feature>
<feature type="coiled-coil region" evidence="5">
    <location>
        <begin position="190"/>
        <end position="259"/>
    </location>
</feature>
<evidence type="ECO:0000256" key="1">
    <source>
        <dbReference type="ARBA" id="ARBA00005805"/>
    </source>
</evidence>
<dbReference type="KEGG" id="hazt:125178236"/>
<organism evidence="6 7">
    <name type="scientific">Hyalella azteca</name>
    <name type="common">Amphipod</name>
    <dbReference type="NCBI Taxonomy" id="294128"/>
    <lineage>
        <taxon>Eukaryota</taxon>
        <taxon>Metazoa</taxon>
        <taxon>Ecdysozoa</taxon>
        <taxon>Arthropoda</taxon>
        <taxon>Crustacea</taxon>
        <taxon>Multicrustacea</taxon>
        <taxon>Malacostraca</taxon>
        <taxon>Eumalacostraca</taxon>
        <taxon>Peracarida</taxon>
        <taxon>Amphipoda</taxon>
        <taxon>Senticaudata</taxon>
        <taxon>Talitrida</taxon>
        <taxon>Talitroidea</taxon>
        <taxon>Hyalellidae</taxon>
        <taxon>Hyalella</taxon>
    </lineage>
</organism>
<dbReference type="Proteomes" id="UP000694843">
    <property type="component" value="Unplaced"/>
</dbReference>
<dbReference type="PANTHER" id="PTHR18962:SF0">
    <property type="entry name" value="COILED-COIL DOMAIN-CONTAINING PROTEIN 39"/>
    <property type="match status" value="1"/>
</dbReference>
<feature type="coiled-coil region" evidence="5">
    <location>
        <begin position="737"/>
        <end position="816"/>
    </location>
</feature>
<evidence type="ECO:0000313" key="6">
    <source>
        <dbReference type="Proteomes" id="UP000694843"/>
    </source>
</evidence>
<feature type="coiled-coil region" evidence="5">
    <location>
        <begin position="30"/>
        <end position="64"/>
    </location>
</feature>
<dbReference type="AlphaFoldDB" id="A0A979FMP9"/>
<comment type="similarity">
    <text evidence="1">Belongs to the CCDC39 family.</text>
</comment>
<reference evidence="7" key="1">
    <citation type="submission" date="2025-08" db="UniProtKB">
        <authorList>
            <consortium name="RefSeq"/>
        </authorList>
    </citation>
    <scope>IDENTIFICATION</scope>
    <source>
        <tissue evidence="7">Whole organism</tissue>
    </source>
</reference>
<evidence type="ECO:0000313" key="7">
    <source>
        <dbReference type="RefSeq" id="XP_047737464.1"/>
    </source>
</evidence>